<dbReference type="RefSeq" id="WP_015091558.1">
    <property type="nucleotide sequence ID" value="NC_019567.1"/>
</dbReference>
<dbReference type="HOGENOM" id="CLU_113334_0_0_7"/>
<evidence type="ECO:0000313" key="1">
    <source>
        <dbReference type="EMBL" id="AFY02122.1"/>
    </source>
</evidence>
<gene>
    <name evidence="1" type="ORF">Bdt_2439</name>
</gene>
<dbReference type="OrthoDB" id="5295535at2"/>
<organism evidence="1 2">
    <name type="scientific">Bdellovibrio bacteriovorus str. Tiberius</name>
    <dbReference type="NCBI Taxonomy" id="1069642"/>
    <lineage>
        <taxon>Bacteria</taxon>
        <taxon>Pseudomonadati</taxon>
        <taxon>Bdellovibrionota</taxon>
        <taxon>Bdellovibrionia</taxon>
        <taxon>Bdellovibrionales</taxon>
        <taxon>Pseudobdellovibrionaceae</taxon>
        <taxon>Bdellovibrio</taxon>
    </lineage>
</organism>
<evidence type="ECO:0008006" key="3">
    <source>
        <dbReference type="Google" id="ProtNLM"/>
    </source>
</evidence>
<accession>K7ZG44</accession>
<dbReference type="KEGG" id="bbat:Bdt_2439"/>
<sequence>MKSLTAFTKTPLTNTLQVQGEVTPLSDSRLLVEFKITGSTDAIKWPESSSSERREDGLWKHTCLEVFLGNGATPESPYLEINCAPNGHWNAYSFSKYREGMAPATDTRVRLQPRNSEDAEARFQIEIDSRKPLDFTCLGLTAVIEFVDGTLSYWSLFHPGPQADFHNKAGWTALSTH</sequence>
<protein>
    <recommendedName>
        <fullName evidence="3">DOMON-like domain-containing protein</fullName>
    </recommendedName>
</protein>
<dbReference type="PATRIC" id="fig|1069642.3.peg.2412"/>
<dbReference type="STRING" id="1069642.Bdt_2439"/>
<dbReference type="CDD" id="cd09627">
    <property type="entry name" value="DOMON_murB_like"/>
    <property type="match status" value="1"/>
</dbReference>
<dbReference type="AlphaFoldDB" id="K7ZG44"/>
<dbReference type="Proteomes" id="UP000010074">
    <property type="component" value="Chromosome"/>
</dbReference>
<reference evidence="1 2" key="1">
    <citation type="journal article" date="2012" name="BMC Genomics">
        <title>Genome analysis of a simultaneously predatory and prey-independent, novel Bdellovibrio bacteriovorus from the River Tiber, supports in silico predictions of both ancient and recent lateral gene transfer from diverse bacteria.</title>
        <authorList>
            <person name="Hobley L."/>
            <person name="Lerner T.R."/>
            <person name="Williams L.E."/>
            <person name="Lambert C."/>
            <person name="Till R."/>
            <person name="Milner D.S."/>
            <person name="Basford S.M."/>
            <person name="Capeness M.J."/>
            <person name="Fenton A.K."/>
            <person name="Atterbury R.J."/>
            <person name="Harris M.A."/>
            <person name="Sockett R.E."/>
        </authorList>
    </citation>
    <scope>NUCLEOTIDE SEQUENCE [LARGE SCALE GENOMIC DNA]</scope>
    <source>
        <strain evidence="1 2">Tiberius</strain>
    </source>
</reference>
<evidence type="ECO:0000313" key="2">
    <source>
        <dbReference type="Proteomes" id="UP000010074"/>
    </source>
</evidence>
<name>K7ZG44_BDEBC</name>
<dbReference type="EMBL" id="CP002930">
    <property type="protein sequence ID" value="AFY02122.1"/>
    <property type="molecule type" value="Genomic_DNA"/>
</dbReference>
<proteinExistence type="predicted"/>